<evidence type="ECO:0000256" key="7">
    <source>
        <dbReference type="ARBA" id="ARBA00022692"/>
    </source>
</evidence>
<dbReference type="InterPro" id="IPR003445">
    <property type="entry name" value="Cat_transpt"/>
</dbReference>
<feature type="binding site" evidence="12">
    <location>
        <position position="314"/>
    </location>
    <ligand>
        <name>K(+)</name>
        <dbReference type="ChEBI" id="CHEBI:29103"/>
    </ligand>
</feature>
<dbReference type="AlphaFoldDB" id="A0A091BUQ2"/>
<organism evidence="14 16">
    <name type="scientific">Streptococcus equinus JB1</name>
    <dbReference type="NCBI Taxonomy" id="1294274"/>
    <lineage>
        <taxon>Bacteria</taxon>
        <taxon>Bacillati</taxon>
        <taxon>Bacillota</taxon>
        <taxon>Bacilli</taxon>
        <taxon>Lactobacillales</taxon>
        <taxon>Streptococcaceae</taxon>
        <taxon>Streptococcus</taxon>
    </lineage>
</organism>
<feature type="transmembrane region" description="Helical" evidence="13">
    <location>
        <begin position="12"/>
        <end position="31"/>
    </location>
</feature>
<feature type="binding site" evidence="12">
    <location>
        <position position="315"/>
    </location>
    <ligand>
        <name>K(+)</name>
        <dbReference type="ChEBI" id="CHEBI:29103"/>
    </ligand>
</feature>
<feature type="binding site" evidence="12">
    <location>
        <position position="431"/>
    </location>
    <ligand>
        <name>K(+)</name>
        <dbReference type="ChEBI" id="CHEBI:29103"/>
    </ligand>
</feature>
<keyword evidence="6" id="KW-0633">Potassium transport</keyword>
<keyword evidence="8 12" id="KW-0630">Potassium</keyword>
<evidence type="ECO:0000313" key="17">
    <source>
        <dbReference type="Proteomes" id="UP000182793"/>
    </source>
</evidence>
<dbReference type="GO" id="GO:0005886">
    <property type="term" value="C:plasma membrane"/>
    <property type="evidence" value="ECO:0007669"/>
    <property type="project" value="UniProtKB-SubCell"/>
</dbReference>
<dbReference type="PIRSF" id="PIRSF006247">
    <property type="entry name" value="TrkH"/>
    <property type="match status" value="1"/>
</dbReference>
<dbReference type="Proteomes" id="UP000182793">
    <property type="component" value="Unassembled WGS sequence"/>
</dbReference>
<keyword evidence="7 13" id="KW-0812">Transmembrane</keyword>
<feature type="transmembrane region" description="Helical" evidence="13">
    <location>
        <begin position="70"/>
        <end position="91"/>
    </location>
</feature>
<dbReference type="PANTHER" id="PTHR32024">
    <property type="entry name" value="TRK SYSTEM POTASSIUM UPTAKE PROTEIN TRKG-RELATED"/>
    <property type="match status" value="1"/>
</dbReference>
<keyword evidence="10" id="KW-0406">Ion transport</keyword>
<evidence type="ECO:0000313" key="15">
    <source>
        <dbReference type="EMBL" id="SFL05627.1"/>
    </source>
</evidence>
<feature type="transmembrane region" description="Helical" evidence="13">
    <location>
        <begin position="393"/>
        <end position="413"/>
    </location>
</feature>
<feature type="binding site" evidence="12">
    <location>
        <position position="220"/>
    </location>
    <ligand>
        <name>K(+)</name>
        <dbReference type="ChEBI" id="CHEBI:29103"/>
    </ligand>
</feature>
<feature type="transmembrane region" description="Helical" evidence="13">
    <location>
        <begin position="272"/>
        <end position="294"/>
    </location>
</feature>
<dbReference type="InterPro" id="IPR004772">
    <property type="entry name" value="TrkH"/>
</dbReference>
<evidence type="ECO:0000256" key="12">
    <source>
        <dbReference type="PIRSR" id="PIRSR006247-1"/>
    </source>
</evidence>
<keyword evidence="17" id="KW-1185">Reference proteome</keyword>
<dbReference type="PANTHER" id="PTHR32024:SF2">
    <property type="entry name" value="TRK SYSTEM POTASSIUM UPTAKE PROTEIN TRKG-RELATED"/>
    <property type="match status" value="1"/>
</dbReference>
<feature type="transmembrane region" description="Helical" evidence="13">
    <location>
        <begin position="327"/>
        <end position="350"/>
    </location>
</feature>
<feature type="binding site" evidence="12">
    <location>
        <position position="112"/>
    </location>
    <ligand>
        <name>K(+)</name>
        <dbReference type="ChEBI" id="CHEBI:29103"/>
    </ligand>
</feature>
<comment type="subcellular location">
    <subcellularLocation>
        <location evidence="1">Cell inner membrane</location>
        <topology evidence="1">Multi-pass membrane protein</topology>
    </subcellularLocation>
</comment>
<feature type="binding site" evidence="12">
    <location>
        <position position="111"/>
    </location>
    <ligand>
        <name>K(+)</name>
        <dbReference type="ChEBI" id="CHEBI:29103"/>
    </ligand>
</feature>
<evidence type="ECO:0000256" key="9">
    <source>
        <dbReference type="ARBA" id="ARBA00022989"/>
    </source>
</evidence>
<gene>
    <name evidence="14" type="ORF">H702_03375</name>
    <name evidence="15" type="ORF">SAMN02910290_00265</name>
</gene>
<feature type="transmembrane region" description="Helical" evidence="13">
    <location>
        <begin position="183"/>
        <end position="204"/>
    </location>
</feature>
<proteinExistence type="inferred from homology"/>
<evidence type="ECO:0000256" key="6">
    <source>
        <dbReference type="ARBA" id="ARBA00022538"/>
    </source>
</evidence>
<evidence type="ECO:0000313" key="14">
    <source>
        <dbReference type="EMBL" id="KFN88444.1"/>
    </source>
</evidence>
<keyword evidence="9 13" id="KW-1133">Transmembrane helix</keyword>
<feature type="transmembrane region" description="Helical" evidence="13">
    <location>
        <begin position="37"/>
        <end position="58"/>
    </location>
</feature>
<keyword evidence="3" id="KW-0813">Transport</keyword>
<dbReference type="EMBL" id="FOTG01000002">
    <property type="protein sequence ID" value="SFL05627.1"/>
    <property type="molecule type" value="Genomic_DNA"/>
</dbReference>
<dbReference type="RefSeq" id="WP_039696397.1">
    <property type="nucleotide sequence ID" value="NZ_AUZH01000012.1"/>
</dbReference>
<keyword evidence="5" id="KW-0997">Cell inner membrane</keyword>
<evidence type="ECO:0000256" key="11">
    <source>
        <dbReference type="ARBA" id="ARBA00023136"/>
    </source>
</evidence>
<reference evidence="15 17" key="2">
    <citation type="submission" date="2016-10" db="EMBL/GenBank/DDBJ databases">
        <authorList>
            <person name="Varghese N."/>
            <person name="Submissions S."/>
        </authorList>
    </citation>
    <scope>NUCLEOTIDE SEQUENCE [LARGE SCALE GENOMIC DNA]</scope>
    <source>
        <strain evidence="15 17">JB1</strain>
    </source>
</reference>
<dbReference type="GO" id="GO:0046872">
    <property type="term" value="F:metal ion binding"/>
    <property type="evidence" value="ECO:0007669"/>
    <property type="project" value="UniProtKB-KW"/>
</dbReference>
<dbReference type="GO" id="GO:0015379">
    <property type="term" value="F:potassium:chloride symporter activity"/>
    <property type="evidence" value="ECO:0007669"/>
    <property type="project" value="InterPro"/>
</dbReference>
<name>A0A091BUQ2_STREI</name>
<evidence type="ECO:0000313" key="16">
    <source>
        <dbReference type="Proteomes" id="UP000029382"/>
    </source>
</evidence>
<evidence type="ECO:0000256" key="4">
    <source>
        <dbReference type="ARBA" id="ARBA00022475"/>
    </source>
</evidence>
<evidence type="ECO:0000256" key="2">
    <source>
        <dbReference type="ARBA" id="ARBA00009137"/>
    </source>
</evidence>
<keyword evidence="12" id="KW-0479">Metal-binding</keyword>
<evidence type="ECO:0000256" key="13">
    <source>
        <dbReference type="SAM" id="Phobius"/>
    </source>
</evidence>
<keyword evidence="4" id="KW-1003">Cell membrane</keyword>
<evidence type="ECO:0000256" key="10">
    <source>
        <dbReference type="ARBA" id="ARBA00023065"/>
    </source>
</evidence>
<protein>
    <submittedName>
        <fullName evidence="14">Trk system potassium transporter TrkH</fullName>
    </submittedName>
    <submittedName>
        <fullName evidence="15">Trk system potassium uptake protein TrkH</fullName>
    </submittedName>
</protein>
<evidence type="ECO:0000256" key="1">
    <source>
        <dbReference type="ARBA" id="ARBA00004429"/>
    </source>
</evidence>
<reference evidence="14 16" key="1">
    <citation type="journal article" date="2014" name="Genome Announc.">
        <title>Draft Genome Sequences of Streptococcus bovis Strains ATCC 33317 and JB1.</title>
        <authorList>
            <person name="Benahmed F.H."/>
            <person name="Gopinath G.R."/>
            <person name="Harbottle H."/>
            <person name="Cotta M.A."/>
            <person name="Luo Y."/>
            <person name="Henderson C."/>
            <person name="Teri P."/>
            <person name="Soppet D."/>
            <person name="Rasmussen M."/>
            <person name="Whitehead T.R."/>
            <person name="Davidson M."/>
        </authorList>
    </citation>
    <scope>NUCLEOTIDE SEQUENCE [LARGE SCALE GENOMIC DNA]</scope>
    <source>
        <strain evidence="14 16">JB1</strain>
    </source>
</reference>
<feature type="transmembrane region" description="Helical" evidence="13">
    <location>
        <begin position="451"/>
        <end position="472"/>
    </location>
</feature>
<dbReference type="Pfam" id="PF02386">
    <property type="entry name" value="TrkH"/>
    <property type="match status" value="1"/>
</dbReference>
<sequence length="479" mass="52836">MNKSMVRYLLSKLLLIEASLMLVPVIVAFIYHEDMRVINSLVITIGMLVIIGLLGVAFKPKNYHVYTKEGLLIVALCWILWSFFGAMPFVLSGQIPSIIDAFFEMVSGFTTTGATILPDVAVLSHSLLFWRSFAHLIGGMGVLVFALAIMENSKNSHLEVMRAEVPGPVFGKVVSKLKETAQILYVIYLSMFAILVVILMVAGMPAFDSIITAMGCAGTGGFGVYNDSIAHYNSSLITNIVSIAVLLFGINFNLYYFLLLRKFKAFFKDEELRTYIGIVVIATALIWLNVSGLYPSAGKALENSLFEVANVMTTTGFGVTDLTVWPLFAQVILLFLMFVGGSAGSTAGGIKVMRTLILTKIARNQVLSTLYPNRIMTIHINEQPLDKEIQHGVLKYLTLYVFLLLGLTLMLSLDNNNFMVVVSAATSTFNNIGPMLGTSQTFAIFSPFSKLLMSFAMIAGRLEIYPMLLLFIPKTWSKY</sequence>
<keyword evidence="11 13" id="KW-0472">Membrane</keyword>
<evidence type="ECO:0000256" key="5">
    <source>
        <dbReference type="ARBA" id="ARBA00022519"/>
    </source>
</evidence>
<comment type="caution">
    <text evidence="14">The sequence shown here is derived from an EMBL/GenBank/DDBJ whole genome shotgun (WGS) entry which is preliminary data.</text>
</comment>
<dbReference type="Proteomes" id="UP000029382">
    <property type="component" value="Unassembled WGS sequence"/>
</dbReference>
<comment type="similarity">
    <text evidence="2">Belongs to the TrkH potassium transport family.</text>
</comment>
<feature type="transmembrane region" description="Helical" evidence="13">
    <location>
        <begin position="128"/>
        <end position="149"/>
    </location>
</feature>
<feature type="transmembrane region" description="Helical" evidence="13">
    <location>
        <begin position="236"/>
        <end position="260"/>
    </location>
</feature>
<evidence type="ECO:0000256" key="3">
    <source>
        <dbReference type="ARBA" id="ARBA00022448"/>
    </source>
</evidence>
<evidence type="ECO:0000256" key="8">
    <source>
        <dbReference type="ARBA" id="ARBA00022958"/>
    </source>
</evidence>
<accession>A0A091BUQ2</accession>
<dbReference type="EMBL" id="AUZH01000012">
    <property type="protein sequence ID" value="KFN88444.1"/>
    <property type="molecule type" value="Genomic_DNA"/>
</dbReference>